<sequence length="283" mass="31537">MPPPDYIVTDAGSNFTGKEFHLCATSMAVCVKNIPVEAHWSIGLVERYHALLRRSYEIIYQELKGESLSRDNILQMAVKSINDTAGPNRLIPTLLVFGAFPRMTQLDPPALSIIQRASAIRKAMEEISKLKAKFKVNDALNHRNGPETSQVHELPLNSVVLVWREAKSGKPGKWKGPHTLIGIEDETCLIELPSGPTKFRSTSVRPYYNIAEISKNNDNDNSTNGESNNTGKDESKMSINTNSNDNDNKPQVSGQKTSQTEQQMTAPRRNQPRTRKLPARSTI</sequence>
<dbReference type="PROSITE" id="PS50994">
    <property type="entry name" value="INTEGRASE"/>
    <property type="match status" value="1"/>
</dbReference>
<dbReference type="InterPro" id="IPR001584">
    <property type="entry name" value="Integrase_cat-core"/>
</dbReference>
<feature type="compositionally biased region" description="Basic residues" evidence="2">
    <location>
        <begin position="270"/>
        <end position="283"/>
    </location>
</feature>
<dbReference type="STRING" id="52586.A0A0B1P2Y7"/>
<dbReference type="GO" id="GO:0003723">
    <property type="term" value="F:RNA binding"/>
    <property type="evidence" value="ECO:0007669"/>
    <property type="project" value="UniProtKB-KW"/>
</dbReference>
<dbReference type="InterPro" id="IPR036397">
    <property type="entry name" value="RNaseH_sf"/>
</dbReference>
<accession>A0A0B1P2Y7</accession>
<comment type="caution">
    <text evidence="4">The sequence shown here is derived from an EMBL/GenBank/DDBJ whole genome shotgun (WGS) entry which is preliminary data.</text>
</comment>
<dbReference type="InterPro" id="IPR012337">
    <property type="entry name" value="RNaseH-like_sf"/>
</dbReference>
<evidence type="ECO:0000256" key="2">
    <source>
        <dbReference type="SAM" id="MobiDB-lite"/>
    </source>
</evidence>
<name>A0A0B1P2Y7_UNCNE</name>
<organism evidence="4 5">
    <name type="scientific">Uncinula necator</name>
    <name type="common">Grape powdery mildew</name>
    <dbReference type="NCBI Taxonomy" id="52586"/>
    <lineage>
        <taxon>Eukaryota</taxon>
        <taxon>Fungi</taxon>
        <taxon>Dikarya</taxon>
        <taxon>Ascomycota</taxon>
        <taxon>Pezizomycotina</taxon>
        <taxon>Leotiomycetes</taxon>
        <taxon>Erysiphales</taxon>
        <taxon>Erysiphaceae</taxon>
        <taxon>Erysiphe</taxon>
    </lineage>
</organism>
<dbReference type="OMA" id="WSISIVE"/>
<evidence type="ECO:0000256" key="1">
    <source>
        <dbReference type="ARBA" id="ARBA00022884"/>
    </source>
</evidence>
<dbReference type="EMBL" id="JNVN01002657">
    <property type="protein sequence ID" value="KHJ31690.1"/>
    <property type="molecule type" value="Genomic_DNA"/>
</dbReference>
<evidence type="ECO:0000313" key="4">
    <source>
        <dbReference type="EMBL" id="KHJ31690.1"/>
    </source>
</evidence>
<dbReference type="Gene3D" id="3.30.420.10">
    <property type="entry name" value="Ribonuclease H-like superfamily/Ribonuclease H"/>
    <property type="match status" value="1"/>
</dbReference>
<gene>
    <name evidence="4" type="ORF">EV44_g3880</name>
</gene>
<dbReference type="GO" id="GO:0015074">
    <property type="term" value="P:DNA integration"/>
    <property type="evidence" value="ECO:0007669"/>
    <property type="project" value="InterPro"/>
</dbReference>
<reference evidence="4 5" key="1">
    <citation type="journal article" date="2014" name="BMC Genomics">
        <title>Adaptive genomic structural variation in the grape powdery mildew pathogen, Erysiphe necator.</title>
        <authorList>
            <person name="Jones L."/>
            <person name="Riaz S."/>
            <person name="Morales-Cruz A."/>
            <person name="Amrine K.C."/>
            <person name="McGuire B."/>
            <person name="Gubler W.D."/>
            <person name="Walker M.A."/>
            <person name="Cantu D."/>
        </authorList>
    </citation>
    <scope>NUCLEOTIDE SEQUENCE [LARGE SCALE GENOMIC DNA]</scope>
    <source>
        <strain evidence="5">c</strain>
    </source>
</reference>
<feature type="region of interest" description="Disordered" evidence="2">
    <location>
        <begin position="214"/>
        <end position="283"/>
    </location>
</feature>
<feature type="compositionally biased region" description="Polar residues" evidence="2">
    <location>
        <begin position="237"/>
        <end position="265"/>
    </location>
</feature>
<evidence type="ECO:0000313" key="5">
    <source>
        <dbReference type="Proteomes" id="UP000030854"/>
    </source>
</evidence>
<dbReference type="AlphaFoldDB" id="A0A0B1P2Y7"/>
<dbReference type="HOGENOM" id="CLU_1134267_0_0_1"/>
<dbReference type="GO" id="GO:0005634">
    <property type="term" value="C:nucleus"/>
    <property type="evidence" value="ECO:0007669"/>
    <property type="project" value="UniProtKB-ARBA"/>
</dbReference>
<feature type="domain" description="Integrase catalytic" evidence="3">
    <location>
        <begin position="1"/>
        <end position="109"/>
    </location>
</feature>
<keyword evidence="5" id="KW-1185">Reference proteome</keyword>
<dbReference type="Proteomes" id="UP000030854">
    <property type="component" value="Unassembled WGS sequence"/>
</dbReference>
<dbReference type="SUPFAM" id="SSF53098">
    <property type="entry name" value="Ribonuclease H-like"/>
    <property type="match status" value="1"/>
</dbReference>
<proteinExistence type="predicted"/>
<keyword evidence="1" id="KW-0694">RNA-binding</keyword>
<feature type="compositionally biased region" description="Polar residues" evidence="2">
    <location>
        <begin position="214"/>
        <end position="230"/>
    </location>
</feature>
<evidence type="ECO:0000259" key="3">
    <source>
        <dbReference type="PROSITE" id="PS50994"/>
    </source>
</evidence>
<protein>
    <recommendedName>
        <fullName evidence="3">Integrase catalytic domain-containing protein</fullName>
    </recommendedName>
</protein>